<organism evidence="1 2">
    <name type="scientific">Leptotrichia wadei</name>
    <dbReference type="NCBI Taxonomy" id="157687"/>
    <lineage>
        <taxon>Bacteria</taxon>
        <taxon>Fusobacteriati</taxon>
        <taxon>Fusobacteriota</taxon>
        <taxon>Fusobacteriia</taxon>
        <taxon>Fusobacteriales</taxon>
        <taxon>Leptotrichiaceae</taxon>
        <taxon>Leptotrichia</taxon>
    </lineage>
</organism>
<protein>
    <submittedName>
        <fullName evidence="1">Uncharacterized protein</fullName>
    </submittedName>
</protein>
<dbReference type="EMBL" id="AP019834">
    <property type="protein sequence ID" value="BBM47813.1"/>
    <property type="molecule type" value="Genomic_DNA"/>
</dbReference>
<accession>A0A510KD40</accession>
<name>A0A510KD40_9FUSO</name>
<reference evidence="1 2" key="1">
    <citation type="submission" date="2019-07" db="EMBL/GenBank/DDBJ databases">
        <title>Complete Genome Sequence of Leptotrichia wadei Strain JMUB3933.</title>
        <authorList>
            <person name="Watanabe S."/>
            <person name="Cui L."/>
        </authorList>
    </citation>
    <scope>NUCLEOTIDE SEQUENCE [LARGE SCALE GENOMIC DNA]</scope>
    <source>
        <strain evidence="1 2">JMUB3933</strain>
    </source>
</reference>
<dbReference type="Proteomes" id="UP000321397">
    <property type="component" value="Chromosome"/>
</dbReference>
<dbReference type="RefSeq" id="WP_146961035.1">
    <property type="nucleotide sequence ID" value="NZ_AP019834.1"/>
</dbReference>
<evidence type="ECO:0000313" key="2">
    <source>
        <dbReference type="Proteomes" id="UP000321397"/>
    </source>
</evidence>
<evidence type="ECO:0000313" key="1">
    <source>
        <dbReference type="EMBL" id="BBM47813.1"/>
    </source>
</evidence>
<sequence length="278" mass="33178">MANKNKKGYPYIWAVPINTQFELENNVSAYIEVNDDFFYDKFEKKKVVKVNPYVRFNKIFTDFVNYYANLFEIESKLQKDNKIKNLTMENVIKKESKISSFRRRKNAADESREDKNEHILKNFKRNIENNAISYLRELDFASGTTVIDIVCEKISEDIRKGILGKYLKKYFLLLNREEQEYVALLIYNEKINNVNSMKNFKFGIKYFFLDSIIYREKHQKNKIIIYINKEKNKENIAKIKILELLFLEFGLELKIFWKNHFGVVSVGETVKIDEIAVF</sequence>
<dbReference type="AlphaFoldDB" id="A0A510KD40"/>
<gene>
    <name evidence="1" type="ORF">JMUB3933_1314</name>
</gene>
<proteinExistence type="predicted"/>